<name>A0ABX6NIK6_9BACT</name>
<proteinExistence type="predicted"/>
<gene>
    <name evidence="1" type="ORF">E8L03_14040</name>
</gene>
<accession>A0ABX6NIK6</accession>
<dbReference type="EMBL" id="CP039543">
    <property type="protein sequence ID" value="QJT09984.1"/>
    <property type="molecule type" value="Genomic_DNA"/>
</dbReference>
<keyword evidence="2" id="KW-1185">Reference proteome</keyword>
<protein>
    <submittedName>
        <fullName evidence="1">Uncharacterized protein</fullName>
    </submittedName>
</protein>
<dbReference type="RefSeq" id="WP_171267687.1">
    <property type="nucleotide sequence ID" value="NZ_CP039543.1"/>
</dbReference>
<sequence length="61" mass="6987">MRKKSIPGGYEFIRPSGFEDFQSPFRDSRVITLEKESPKKSAHEIRKEEEVKVQCCSTAPA</sequence>
<organism evidence="1 2">
    <name type="scientific">Oceanidesulfovibrio marinus</name>
    <dbReference type="NCBI Taxonomy" id="370038"/>
    <lineage>
        <taxon>Bacteria</taxon>
        <taxon>Pseudomonadati</taxon>
        <taxon>Thermodesulfobacteriota</taxon>
        <taxon>Desulfovibrionia</taxon>
        <taxon>Desulfovibrionales</taxon>
        <taxon>Desulfovibrionaceae</taxon>
        <taxon>Oceanidesulfovibrio</taxon>
    </lineage>
</organism>
<evidence type="ECO:0000313" key="1">
    <source>
        <dbReference type="EMBL" id="QJT09984.1"/>
    </source>
</evidence>
<dbReference type="Proteomes" id="UP000503251">
    <property type="component" value="Chromosome"/>
</dbReference>
<evidence type="ECO:0000313" key="2">
    <source>
        <dbReference type="Proteomes" id="UP000503251"/>
    </source>
</evidence>
<reference evidence="1 2" key="1">
    <citation type="submission" date="2019-04" db="EMBL/GenBank/DDBJ databases">
        <title>Isolation and culture of sulfate reducing bacteria from the cold seep of the South China Sea.</title>
        <authorList>
            <person name="Sun C."/>
            <person name="Liu R."/>
        </authorList>
    </citation>
    <scope>NUCLEOTIDE SEQUENCE [LARGE SCALE GENOMIC DNA]</scope>
    <source>
        <strain evidence="1 2">CS1</strain>
    </source>
</reference>